<name>A0A6I3S2C0_9BURK</name>
<dbReference type="GO" id="GO:0005525">
    <property type="term" value="F:GTP binding"/>
    <property type="evidence" value="ECO:0007669"/>
    <property type="project" value="UniProtKB-KW"/>
</dbReference>
<keyword evidence="1" id="KW-0547">Nucleotide-binding</keyword>
<protein>
    <submittedName>
        <fullName evidence="4">AAA family ATPase</fullName>
    </submittedName>
</protein>
<evidence type="ECO:0000313" key="4">
    <source>
        <dbReference type="EMBL" id="MTU43357.1"/>
    </source>
</evidence>
<dbReference type="CDD" id="cd02042">
    <property type="entry name" value="ParAB_family"/>
    <property type="match status" value="1"/>
</dbReference>
<dbReference type="Gene3D" id="3.40.50.300">
    <property type="entry name" value="P-loop containing nucleotide triphosphate hydrolases"/>
    <property type="match status" value="1"/>
</dbReference>
<comment type="caution">
    <text evidence="4">The sequence shown here is derived from an EMBL/GenBank/DDBJ whole genome shotgun (WGS) entry which is preliminary data.</text>
</comment>
<dbReference type="GO" id="GO:0006614">
    <property type="term" value="P:SRP-dependent cotranslational protein targeting to membrane"/>
    <property type="evidence" value="ECO:0007669"/>
    <property type="project" value="InterPro"/>
</dbReference>
<dbReference type="PANTHER" id="PTHR13696:SF96">
    <property type="entry name" value="COBQ_COBB_MIND_PARA NUCLEOTIDE BINDING DOMAIN-CONTAINING PROTEIN"/>
    <property type="match status" value="1"/>
</dbReference>
<sequence>MNIVVANTKGGTGKTTTAVQLALYLTGIGKKVLLVDADIQGSAFKALAERGKLEIEPIQPCAFLPDPVQLRTQIKAYQADYDHIIIDSGGRAGSHLVASILSSEVLLVPITPSAVDASALGDLKAIITDAREVFGAEFKALSFISMADVSGSDNFLTEKRIRRSGFLEFLDTSLGKRKAFRNATALGVGVYEMKNPDSKACNEIRRLAQAIFTSDEEKQNS</sequence>
<organism evidence="4 5">
    <name type="scientific">Parasutterella excrementihominis</name>
    <dbReference type="NCBI Taxonomy" id="487175"/>
    <lineage>
        <taxon>Bacteria</taxon>
        <taxon>Pseudomonadati</taxon>
        <taxon>Pseudomonadota</taxon>
        <taxon>Betaproteobacteria</taxon>
        <taxon>Burkholderiales</taxon>
        <taxon>Sutterellaceae</taxon>
        <taxon>Parasutterella</taxon>
    </lineage>
</organism>
<dbReference type="InterPro" id="IPR002586">
    <property type="entry name" value="CobQ/CobB/MinD/ParA_Nub-bd_dom"/>
</dbReference>
<evidence type="ECO:0000256" key="1">
    <source>
        <dbReference type="ARBA" id="ARBA00022741"/>
    </source>
</evidence>
<dbReference type="PIRSF" id="PIRSF009320">
    <property type="entry name" value="Nuc_binding_HP_1000"/>
    <property type="match status" value="1"/>
</dbReference>
<accession>A0A6I3S2C0</accession>
<keyword evidence="2" id="KW-0342">GTP-binding</keyword>
<dbReference type="AlphaFoldDB" id="A0A6I3S2C0"/>
<reference evidence="4 5" key="1">
    <citation type="journal article" date="2019" name="Nat. Med.">
        <title>A library of human gut bacterial isolates paired with longitudinal multiomics data enables mechanistic microbiome research.</title>
        <authorList>
            <person name="Poyet M."/>
            <person name="Groussin M."/>
            <person name="Gibbons S.M."/>
            <person name="Avila-Pacheco J."/>
            <person name="Jiang X."/>
            <person name="Kearney S.M."/>
            <person name="Perrotta A.R."/>
            <person name="Berdy B."/>
            <person name="Zhao S."/>
            <person name="Lieberman T.D."/>
            <person name="Swanson P.K."/>
            <person name="Smith M."/>
            <person name="Roesemann S."/>
            <person name="Alexander J.E."/>
            <person name="Rich S.A."/>
            <person name="Livny J."/>
            <person name="Vlamakis H."/>
            <person name="Clish C."/>
            <person name="Bullock K."/>
            <person name="Deik A."/>
            <person name="Scott J."/>
            <person name="Pierce K.A."/>
            <person name="Xavier R.J."/>
            <person name="Alm E.J."/>
        </authorList>
    </citation>
    <scope>NUCLEOTIDE SEQUENCE [LARGE SCALE GENOMIC DNA]</scope>
    <source>
        <strain evidence="4 5">BIOML-A2</strain>
    </source>
</reference>
<dbReference type="InterPro" id="IPR000897">
    <property type="entry name" value="SRP54_GTPase_dom"/>
</dbReference>
<dbReference type="Proteomes" id="UP000462362">
    <property type="component" value="Unassembled WGS sequence"/>
</dbReference>
<dbReference type="Pfam" id="PF01656">
    <property type="entry name" value="CbiA"/>
    <property type="match status" value="1"/>
</dbReference>
<dbReference type="InterPro" id="IPR050678">
    <property type="entry name" value="DNA_Partitioning_ATPase"/>
</dbReference>
<dbReference type="PANTHER" id="PTHR13696">
    <property type="entry name" value="P-LOOP CONTAINING NUCLEOSIDE TRIPHOSPHATE HYDROLASE"/>
    <property type="match status" value="1"/>
</dbReference>
<dbReference type="SMART" id="SM00962">
    <property type="entry name" value="SRP54"/>
    <property type="match status" value="1"/>
</dbReference>
<evidence type="ECO:0000259" key="3">
    <source>
        <dbReference type="SMART" id="SM00962"/>
    </source>
</evidence>
<proteinExistence type="predicted"/>
<gene>
    <name evidence="4" type="ORF">GMD42_06935</name>
</gene>
<dbReference type="RefSeq" id="WP_149879516.1">
    <property type="nucleotide sequence ID" value="NZ_WNCL01000017.1"/>
</dbReference>
<dbReference type="EMBL" id="WNCL01000017">
    <property type="protein sequence ID" value="MTU43357.1"/>
    <property type="molecule type" value="Genomic_DNA"/>
</dbReference>
<evidence type="ECO:0000256" key="2">
    <source>
        <dbReference type="ARBA" id="ARBA00023134"/>
    </source>
</evidence>
<feature type="domain" description="SRP54-type proteins GTP-binding" evidence="3">
    <location>
        <begin position="11"/>
        <end position="187"/>
    </location>
</feature>
<dbReference type="SUPFAM" id="SSF52540">
    <property type="entry name" value="P-loop containing nucleoside triphosphate hydrolases"/>
    <property type="match status" value="1"/>
</dbReference>
<dbReference type="InterPro" id="IPR027417">
    <property type="entry name" value="P-loop_NTPase"/>
</dbReference>
<evidence type="ECO:0000313" key="5">
    <source>
        <dbReference type="Proteomes" id="UP000462362"/>
    </source>
</evidence>